<name>A0A0F8XAA0_9ZZZZ</name>
<organism evidence="1">
    <name type="scientific">marine sediment metagenome</name>
    <dbReference type="NCBI Taxonomy" id="412755"/>
    <lineage>
        <taxon>unclassified sequences</taxon>
        <taxon>metagenomes</taxon>
        <taxon>ecological metagenomes</taxon>
    </lineage>
</organism>
<reference evidence="1" key="1">
    <citation type="journal article" date="2015" name="Nature">
        <title>Complex archaea that bridge the gap between prokaryotes and eukaryotes.</title>
        <authorList>
            <person name="Spang A."/>
            <person name="Saw J.H."/>
            <person name="Jorgensen S.L."/>
            <person name="Zaremba-Niedzwiedzka K."/>
            <person name="Martijn J."/>
            <person name="Lind A.E."/>
            <person name="van Eijk R."/>
            <person name="Schleper C."/>
            <person name="Guy L."/>
            <person name="Ettema T.J."/>
        </authorList>
    </citation>
    <scope>NUCLEOTIDE SEQUENCE</scope>
</reference>
<gene>
    <name evidence="1" type="ORF">LCGC14_2971070</name>
</gene>
<protein>
    <submittedName>
        <fullName evidence="1">Uncharacterized protein</fullName>
    </submittedName>
</protein>
<accession>A0A0F8XAA0</accession>
<sequence>DHINEITLNNYTIDTITSVDLPYIGPAKALKLSYHQDGSILIARDYKEVFKNIGGLTRNTLKTIDEKLYNKIKMKG</sequence>
<feature type="non-terminal residue" evidence="1">
    <location>
        <position position="1"/>
    </location>
</feature>
<proteinExistence type="predicted"/>
<dbReference type="EMBL" id="LAZR01060404">
    <property type="protein sequence ID" value="KKK65743.1"/>
    <property type="molecule type" value="Genomic_DNA"/>
</dbReference>
<comment type="caution">
    <text evidence="1">The sequence shown here is derived from an EMBL/GenBank/DDBJ whole genome shotgun (WGS) entry which is preliminary data.</text>
</comment>
<dbReference type="AlphaFoldDB" id="A0A0F8XAA0"/>
<evidence type="ECO:0000313" key="1">
    <source>
        <dbReference type="EMBL" id="KKK65743.1"/>
    </source>
</evidence>